<comment type="caution">
    <text evidence="1">The sequence shown here is derived from an EMBL/GenBank/DDBJ whole genome shotgun (WGS) entry which is preliminary data.</text>
</comment>
<evidence type="ECO:0000313" key="2">
    <source>
        <dbReference type="Proteomes" id="UP001141552"/>
    </source>
</evidence>
<proteinExistence type="predicted"/>
<dbReference type="AlphaFoldDB" id="A0A9Q0FIR9"/>
<reference evidence="1" key="1">
    <citation type="submission" date="2022-02" db="EMBL/GenBank/DDBJ databases">
        <authorList>
            <person name="Henning P.M."/>
            <person name="McCubbin A.G."/>
            <person name="Shore J.S."/>
        </authorList>
    </citation>
    <scope>NUCLEOTIDE SEQUENCE</scope>
    <source>
        <strain evidence="1">F60SS</strain>
        <tissue evidence="1">Leaves</tissue>
    </source>
</reference>
<evidence type="ECO:0000313" key="1">
    <source>
        <dbReference type="EMBL" id="KAJ4831455.1"/>
    </source>
</evidence>
<reference evidence="1" key="2">
    <citation type="journal article" date="2023" name="Plants (Basel)">
        <title>Annotation of the Turnera subulata (Passifloraceae) Draft Genome Reveals the S-Locus Evolved after the Divergence of Turneroideae from Passifloroideae in a Stepwise Manner.</title>
        <authorList>
            <person name="Henning P.M."/>
            <person name="Roalson E.H."/>
            <person name="Mir W."/>
            <person name="McCubbin A.G."/>
            <person name="Shore J.S."/>
        </authorList>
    </citation>
    <scope>NUCLEOTIDE SEQUENCE</scope>
    <source>
        <strain evidence="1">F60SS</strain>
    </source>
</reference>
<gene>
    <name evidence="1" type="ORF">Tsubulata_043648</name>
</gene>
<dbReference type="Proteomes" id="UP001141552">
    <property type="component" value="Unassembled WGS sequence"/>
</dbReference>
<protein>
    <submittedName>
        <fullName evidence="1">Uncharacterized protein</fullName>
    </submittedName>
</protein>
<keyword evidence="2" id="KW-1185">Reference proteome</keyword>
<sequence>MPKGFHHTSAPNRYHTLGSSLCTEYTNTNVLMSHDTIRDLVSVIYMVGLNF</sequence>
<accession>A0A9Q0FIR9</accession>
<organism evidence="1 2">
    <name type="scientific">Turnera subulata</name>
    <dbReference type="NCBI Taxonomy" id="218843"/>
    <lineage>
        <taxon>Eukaryota</taxon>
        <taxon>Viridiplantae</taxon>
        <taxon>Streptophyta</taxon>
        <taxon>Embryophyta</taxon>
        <taxon>Tracheophyta</taxon>
        <taxon>Spermatophyta</taxon>
        <taxon>Magnoliopsida</taxon>
        <taxon>eudicotyledons</taxon>
        <taxon>Gunneridae</taxon>
        <taxon>Pentapetalae</taxon>
        <taxon>rosids</taxon>
        <taxon>fabids</taxon>
        <taxon>Malpighiales</taxon>
        <taxon>Passifloraceae</taxon>
        <taxon>Turnera</taxon>
    </lineage>
</organism>
<name>A0A9Q0FIR9_9ROSI</name>
<dbReference type="EMBL" id="JAKUCV010005362">
    <property type="protein sequence ID" value="KAJ4831455.1"/>
    <property type="molecule type" value="Genomic_DNA"/>
</dbReference>